<comment type="caution">
    <text evidence="1">The sequence shown here is derived from an EMBL/GenBank/DDBJ whole genome shotgun (WGS) entry which is preliminary data.</text>
</comment>
<proteinExistence type="predicted"/>
<evidence type="ECO:0000313" key="1">
    <source>
        <dbReference type="EMBL" id="KAI8568196.1"/>
    </source>
</evidence>
<sequence>MLASSLVLADLCPWAGPLSSALQDKLRVTRNRIRVILPGRAFHLLSDEHSKEIARAKEYPIHSFRLLVTPESLAKYFLGPRVIEEEEHMAPRPDKAMLARLKAARGNLVAGQAVLKRKKKEHNMSAFVEIVMSDLPSPPRAN</sequence>
<gene>
    <name evidence="1" type="ORF">RHMOL_Rhmol02G0178800</name>
</gene>
<accession>A0ACC0PRH1</accession>
<organism evidence="1 2">
    <name type="scientific">Rhododendron molle</name>
    <name type="common">Chinese azalea</name>
    <name type="synonym">Azalea mollis</name>
    <dbReference type="NCBI Taxonomy" id="49168"/>
    <lineage>
        <taxon>Eukaryota</taxon>
        <taxon>Viridiplantae</taxon>
        <taxon>Streptophyta</taxon>
        <taxon>Embryophyta</taxon>
        <taxon>Tracheophyta</taxon>
        <taxon>Spermatophyta</taxon>
        <taxon>Magnoliopsida</taxon>
        <taxon>eudicotyledons</taxon>
        <taxon>Gunneridae</taxon>
        <taxon>Pentapetalae</taxon>
        <taxon>asterids</taxon>
        <taxon>Ericales</taxon>
        <taxon>Ericaceae</taxon>
        <taxon>Ericoideae</taxon>
        <taxon>Rhodoreae</taxon>
        <taxon>Rhododendron</taxon>
    </lineage>
</organism>
<protein>
    <submittedName>
        <fullName evidence="1">Uncharacterized protein</fullName>
    </submittedName>
</protein>
<keyword evidence="2" id="KW-1185">Reference proteome</keyword>
<dbReference type="Proteomes" id="UP001062846">
    <property type="component" value="Chromosome 2"/>
</dbReference>
<evidence type="ECO:0000313" key="2">
    <source>
        <dbReference type="Proteomes" id="UP001062846"/>
    </source>
</evidence>
<reference evidence="1" key="1">
    <citation type="submission" date="2022-02" db="EMBL/GenBank/DDBJ databases">
        <title>Plant Genome Project.</title>
        <authorList>
            <person name="Zhang R.-G."/>
        </authorList>
    </citation>
    <scope>NUCLEOTIDE SEQUENCE</scope>
    <source>
        <strain evidence="1">AT1</strain>
    </source>
</reference>
<dbReference type="EMBL" id="CM046389">
    <property type="protein sequence ID" value="KAI8568196.1"/>
    <property type="molecule type" value="Genomic_DNA"/>
</dbReference>
<name>A0ACC0PRH1_RHOML</name>